<dbReference type="EMBL" id="CP117523">
    <property type="protein sequence ID" value="WWD84637.1"/>
    <property type="molecule type" value="Genomic_DNA"/>
</dbReference>
<evidence type="ECO:0000313" key="1">
    <source>
        <dbReference type="EMBL" id="WWD84637.1"/>
    </source>
</evidence>
<reference evidence="1 2" key="1">
    <citation type="journal article" date="2023" name="PLoS ONE">
        <title>Genome-based metabolic and phylogenomic analysis of three Terrisporobacter species.</title>
        <authorList>
            <person name="Boer T."/>
            <person name="Bengelsdorf F.R."/>
            <person name="Bomeke M."/>
            <person name="Daniel R."/>
            <person name="Poehlein A."/>
        </authorList>
    </citation>
    <scope>NUCLEOTIDE SEQUENCE [LARGE SCALE GENOMIC DNA]</scope>
    <source>
        <strain evidence="1 2">DSM 1288</strain>
    </source>
</reference>
<gene>
    <name evidence="1" type="ORF">TEGL_30760</name>
</gene>
<sequence>MKRKNYKKSAMILGISCLLLFTVGVSYSKVMGNII</sequence>
<keyword evidence="2" id="KW-1185">Reference proteome</keyword>
<name>A0ABZ2EY90_9FIRM</name>
<protein>
    <submittedName>
        <fullName evidence="1">Uncharacterized protein</fullName>
    </submittedName>
</protein>
<dbReference type="Proteomes" id="UP001348492">
    <property type="component" value="Chromosome"/>
</dbReference>
<evidence type="ECO:0000313" key="2">
    <source>
        <dbReference type="Proteomes" id="UP001348492"/>
    </source>
</evidence>
<proteinExistence type="predicted"/>
<organism evidence="1 2">
    <name type="scientific">Terrisporobacter glycolicus ATCC 14880 = DSM 1288</name>
    <dbReference type="NCBI Taxonomy" id="1121315"/>
    <lineage>
        <taxon>Bacteria</taxon>
        <taxon>Bacillati</taxon>
        <taxon>Bacillota</taxon>
        <taxon>Clostridia</taxon>
        <taxon>Peptostreptococcales</taxon>
        <taxon>Peptostreptococcaceae</taxon>
        <taxon>Terrisporobacter</taxon>
    </lineage>
</organism>
<accession>A0ABZ2EY90</accession>